<sequence>MENSTQKSLGVLIGGVHTYFPKELIRGISKEAEKESVNIFYFLGMQTKVFLKQALGEESNAFYDYQFNTIYDYCRIAGVKGVIINYGTIGTYFKDGNSTAFARRYNNLPVVFLTDRVDLPNCYSIISDNYQGLHTAVEHLIEEHRCRKILFVKGPEGNTDAHERFQGYLDAMSAHGLRVEPKMIAPGDYSEFIDANVERLLDENPDADAIAFANDEMAFSGCRVCKRRGLRVGKDIFITGYDNSELSLRTDPPLTTVLQDGRSMGKLAVQNMLRILDGEEVPFCRYPTRLVVRESCGCKGKKPKEEEKNYFNEEGAAEEIQRLRHEIAEKQQEFIDFQRNSWLIPLMVRELNETVDDERGFCLRIMDAMKTLGVPNSYLFLLDLPINYNGEDEWVCPDNLRLAAYCRKEQTYAYSLLERPLVTEENGIAHMTDDGEIHQFMVYLLFSGERQYGLLVCDVPVKDLSFYYVVSLQIGFALHNYELNKIEALHRQQMFQDMERIREKNRELDMKSAYDQLTGLLNLRGFMDRANKLCEEGESRKAHLLYGDLDHLKEINDTWGHAEGNFAIRSCADILKSCIRGSDMIARIGGDEFSCLVFSEKEGFENILKNRIVEACKQFNETSGKPYYVEISVGIKTFQMECYEDLHLATISADQDLYEAKKTRKKSIKKKNNEL</sequence>
<evidence type="ECO:0000256" key="3">
    <source>
        <dbReference type="ARBA" id="ARBA00023163"/>
    </source>
</evidence>
<feature type="coiled-coil region" evidence="4">
    <location>
        <begin position="313"/>
        <end position="340"/>
    </location>
</feature>
<dbReference type="PROSITE" id="PS50887">
    <property type="entry name" value="GGDEF"/>
    <property type="match status" value="1"/>
</dbReference>
<dbReference type="PANTHER" id="PTHR30146:SF109">
    <property type="entry name" value="HTH-TYPE TRANSCRIPTIONAL REGULATOR GALS"/>
    <property type="match status" value="1"/>
</dbReference>
<evidence type="ECO:0000259" key="5">
    <source>
        <dbReference type="PROSITE" id="PS50887"/>
    </source>
</evidence>
<dbReference type="SUPFAM" id="SSF53822">
    <property type="entry name" value="Periplasmic binding protein-like I"/>
    <property type="match status" value="1"/>
</dbReference>
<dbReference type="CDD" id="cd01949">
    <property type="entry name" value="GGDEF"/>
    <property type="match status" value="1"/>
</dbReference>
<keyword evidence="2" id="KW-0238">DNA-binding</keyword>
<evidence type="ECO:0000256" key="4">
    <source>
        <dbReference type="SAM" id="Coils"/>
    </source>
</evidence>
<name>A0ABR7N5K7_9FIRM</name>
<dbReference type="InterPro" id="IPR000160">
    <property type="entry name" value="GGDEF_dom"/>
</dbReference>
<dbReference type="SUPFAM" id="SSF55073">
    <property type="entry name" value="Nucleotide cyclase"/>
    <property type="match status" value="1"/>
</dbReference>
<reference evidence="6 7" key="1">
    <citation type="submission" date="2020-08" db="EMBL/GenBank/DDBJ databases">
        <title>Genome public.</title>
        <authorList>
            <person name="Liu C."/>
            <person name="Sun Q."/>
        </authorList>
    </citation>
    <scope>NUCLEOTIDE SEQUENCE [LARGE SCALE GENOMIC DNA]</scope>
    <source>
        <strain evidence="6 7">NSJ-46</strain>
    </source>
</reference>
<dbReference type="Proteomes" id="UP000657421">
    <property type="component" value="Unassembled WGS sequence"/>
</dbReference>
<evidence type="ECO:0000256" key="2">
    <source>
        <dbReference type="ARBA" id="ARBA00023125"/>
    </source>
</evidence>
<keyword evidence="3" id="KW-0804">Transcription</keyword>
<feature type="domain" description="GGDEF" evidence="5">
    <location>
        <begin position="540"/>
        <end position="673"/>
    </location>
</feature>
<keyword evidence="4" id="KW-0175">Coiled coil</keyword>
<evidence type="ECO:0000256" key="1">
    <source>
        <dbReference type="ARBA" id="ARBA00023015"/>
    </source>
</evidence>
<dbReference type="NCBIfam" id="TIGR00254">
    <property type="entry name" value="GGDEF"/>
    <property type="match status" value="1"/>
</dbReference>
<dbReference type="InterPro" id="IPR043128">
    <property type="entry name" value="Rev_trsase/Diguanyl_cyclase"/>
</dbReference>
<dbReference type="RefSeq" id="WP_249306616.1">
    <property type="nucleotide sequence ID" value="NZ_JACRSZ010000001.1"/>
</dbReference>
<evidence type="ECO:0000313" key="6">
    <source>
        <dbReference type="EMBL" id="MBC8571668.1"/>
    </source>
</evidence>
<keyword evidence="7" id="KW-1185">Reference proteome</keyword>
<dbReference type="SMART" id="SM00267">
    <property type="entry name" value="GGDEF"/>
    <property type="match status" value="1"/>
</dbReference>
<gene>
    <name evidence="6" type="ORF">H8716_00995</name>
</gene>
<dbReference type="Pfam" id="PF13377">
    <property type="entry name" value="Peripla_BP_3"/>
    <property type="match status" value="1"/>
</dbReference>
<dbReference type="CDD" id="cd06267">
    <property type="entry name" value="PBP1_LacI_sugar_binding-like"/>
    <property type="match status" value="1"/>
</dbReference>
<dbReference type="InterPro" id="IPR046335">
    <property type="entry name" value="LacI/GalR-like_sensor"/>
</dbReference>
<dbReference type="PANTHER" id="PTHR30146">
    <property type="entry name" value="LACI-RELATED TRANSCRIPTIONAL REPRESSOR"/>
    <property type="match status" value="1"/>
</dbReference>
<dbReference type="EMBL" id="JACRSZ010000001">
    <property type="protein sequence ID" value="MBC8571668.1"/>
    <property type="molecule type" value="Genomic_DNA"/>
</dbReference>
<organism evidence="6 7">
    <name type="scientific">Jingyaoa shaoxingensis</name>
    <dbReference type="NCBI Taxonomy" id="2763671"/>
    <lineage>
        <taxon>Bacteria</taxon>
        <taxon>Bacillati</taxon>
        <taxon>Bacillota</taxon>
        <taxon>Clostridia</taxon>
        <taxon>Lachnospirales</taxon>
        <taxon>Lachnospiraceae</taxon>
        <taxon>Jingyaoa</taxon>
    </lineage>
</organism>
<dbReference type="Pfam" id="PF00990">
    <property type="entry name" value="GGDEF"/>
    <property type="match status" value="1"/>
</dbReference>
<dbReference type="InterPro" id="IPR029787">
    <property type="entry name" value="Nucleotide_cyclase"/>
</dbReference>
<protein>
    <submittedName>
        <fullName evidence="6">GGDEF domain-containing protein</fullName>
    </submittedName>
</protein>
<evidence type="ECO:0000313" key="7">
    <source>
        <dbReference type="Proteomes" id="UP000657421"/>
    </source>
</evidence>
<proteinExistence type="predicted"/>
<dbReference type="InterPro" id="IPR028082">
    <property type="entry name" value="Peripla_BP_I"/>
</dbReference>
<comment type="caution">
    <text evidence="6">The sequence shown here is derived from an EMBL/GenBank/DDBJ whole genome shotgun (WGS) entry which is preliminary data.</text>
</comment>
<accession>A0ABR7N5K7</accession>
<keyword evidence="1" id="KW-0805">Transcription regulation</keyword>
<dbReference type="Gene3D" id="3.30.70.270">
    <property type="match status" value="1"/>
</dbReference>
<dbReference type="Gene3D" id="3.40.50.2300">
    <property type="match status" value="2"/>
</dbReference>